<dbReference type="PRINTS" id="PR00133">
    <property type="entry name" value="GLHYDRLASE3"/>
</dbReference>
<feature type="domain" description="Glycoside hydrolase family 3 C-terminal" evidence="8">
    <location>
        <begin position="453"/>
        <end position="593"/>
    </location>
</feature>
<dbReference type="InterPro" id="IPR051915">
    <property type="entry name" value="Cellulose_Degrad_GH3"/>
</dbReference>
<evidence type="ECO:0000256" key="2">
    <source>
        <dbReference type="ARBA" id="ARBA00005336"/>
    </source>
</evidence>
<reference evidence="9 10" key="2">
    <citation type="submission" date="2020-03" db="EMBL/GenBank/DDBJ databases">
        <authorList>
            <person name="Ichikawa N."/>
            <person name="Kimura A."/>
            <person name="Kitahashi Y."/>
            <person name="Uohara A."/>
        </authorList>
    </citation>
    <scope>NUCLEOTIDE SEQUENCE [LARGE SCALE GENOMIC DNA]</scope>
    <source>
        <strain evidence="9 10">NBRC 107702</strain>
    </source>
</reference>
<dbReference type="SUPFAM" id="SSF52279">
    <property type="entry name" value="Beta-D-glucan exohydrolase, C-terminal domain"/>
    <property type="match status" value="1"/>
</dbReference>
<dbReference type="InterPro" id="IPR017853">
    <property type="entry name" value="GH"/>
</dbReference>
<dbReference type="GO" id="GO:0008422">
    <property type="term" value="F:beta-glucosidase activity"/>
    <property type="evidence" value="ECO:0007669"/>
    <property type="project" value="UniProtKB-EC"/>
</dbReference>
<dbReference type="InterPro" id="IPR002772">
    <property type="entry name" value="Glyco_hydro_3_C"/>
</dbReference>
<keyword evidence="4" id="KW-0732">Signal</keyword>
<proteinExistence type="inferred from homology"/>
<comment type="catalytic activity">
    <reaction evidence="1">
        <text>Hydrolysis of terminal, non-reducing beta-D-glucosyl residues with release of beta-D-glucose.</text>
        <dbReference type="EC" id="3.2.1.21"/>
    </reaction>
</comment>
<evidence type="ECO:0000256" key="3">
    <source>
        <dbReference type="ARBA" id="ARBA00012744"/>
    </source>
</evidence>
<reference evidence="9 10" key="1">
    <citation type="submission" date="2020-03" db="EMBL/GenBank/DDBJ databases">
        <title>Whole genome shotgun sequence of Phytohabitans flavus NBRC 107702.</title>
        <authorList>
            <person name="Komaki H."/>
            <person name="Tamura T."/>
        </authorList>
    </citation>
    <scope>NUCLEOTIDE SEQUENCE [LARGE SCALE GENOMIC DNA]</scope>
    <source>
        <strain evidence="9 10">NBRC 107702</strain>
    </source>
</reference>
<evidence type="ECO:0000313" key="9">
    <source>
        <dbReference type="EMBL" id="BCB74943.1"/>
    </source>
</evidence>
<dbReference type="Proteomes" id="UP000502508">
    <property type="component" value="Chromosome"/>
</dbReference>
<comment type="similarity">
    <text evidence="2">Belongs to the glycosyl hydrolase 3 family.</text>
</comment>
<keyword evidence="10" id="KW-1185">Reference proteome</keyword>
<evidence type="ECO:0000256" key="5">
    <source>
        <dbReference type="ARBA" id="ARBA00022801"/>
    </source>
</evidence>
<dbReference type="Gene3D" id="3.20.20.300">
    <property type="entry name" value="Glycoside hydrolase, family 3, N-terminal domain"/>
    <property type="match status" value="1"/>
</dbReference>
<feature type="domain" description="Glycoside hydrolase family 3 N-terminal" evidence="7">
    <location>
        <begin position="82"/>
        <end position="381"/>
    </location>
</feature>
<dbReference type="SUPFAM" id="SSF51445">
    <property type="entry name" value="(Trans)glycosidases"/>
    <property type="match status" value="1"/>
</dbReference>
<accession>A0A6F8XMA9</accession>
<dbReference type="AlphaFoldDB" id="A0A6F8XMA9"/>
<sequence length="593" mass="64466">MSVVKDRVPLHHDDTLELSRRVSQLQARMTLREKAGLMFHTMIAMGPRGRLADADPDYGLLSAEEMVQRRNMNHFNLITGVAAPAEMAQWHNRLQDLAAGTRLGIPVTLSTDPRHARSANPNTEVLAGPFSVWPEPLGLAATRDPALVHRFADIARQEYLAVGLRVALHPQVDLATEPRWARIVGTFGADPELTGALARKYIGGLQGPSLGPASVAAMTKHFPGGGPQRDGEDPHFADGQEQVYPSGRFAEQLLPFRAAIQARTSQIMPGYGMPVAAPYEEVGFAFNAAVITGLLRGDLAFDGIVCTDWGVLTDTEFSGERRPARAWGVQRLSPVHRAGRALDAGCDQFGGEARPDLVVELVRSGAVSQQRVDVSVRRLLREKFRLGLFDRRHVDPQIAEQTVGRADFRAAGLAAQRASVTLLRNAAPDCPARLPLRPGLRVYCAGVSRQLVARHAVIVDRPEDADVALLRLQAPYEPRTGPVEAFFHTGSLAYPPGQLAQILAVLDTVPSIVDIYLDRPAVLTEIAAHAAALLVTFAVGDEPLLDVLTGRDKPRGRLPFDLPRSMATVAAGRADVSFDDHDPLFRYGHGLDY</sequence>
<dbReference type="InterPro" id="IPR001764">
    <property type="entry name" value="Glyco_hydro_3_N"/>
</dbReference>
<keyword evidence="5" id="KW-0378">Hydrolase</keyword>
<evidence type="ECO:0000259" key="8">
    <source>
        <dbReference type="Pfam" id="PF01915"/>
    </source>
</evidence>
<evidence type="ECO:0000256" key="6">
    <source>
        <dbReference type="ARBA" id="ARBA00023295"/>
    </source>
</evidence>
<dbReference type="InterPro" id="IPR036881">
    <property type="entry name" value="Glyco_hydro_3_C_sf"/>
</dbReference>
<dbReference type="Pfam" id="PF00933">
    <property type="entry name" value="Glyco_hydro_3"/>
    <property type="match status" value="1"/>
</dbReference>
<dbReference type="EMBL" id="AP022870">
    <property type="protein sequence ID" value="BCB74943.1"/>
    <property type="molecule type" value="Genomic_DNA"/>
</dbReference>
<protein>
    <recommendedName>
        <fullName evidence="3">beta-glucosidase</fullName>
        <ecNumber evidence="3">3.2.1.21</ecNumber>
    </recommendedName>
</protein>
<gene>
    <name evidence="9" type="ORF">Pflav_013530</name>
</gene>
<dbReference type="InterPro" id="IPR036962">
    <property type="entry name" value="Glyco_hydro_3_N_sf"/>
</dbReference>
<evidence type="ECO:0000256" key="4">
    <source>
        <dbReference type="ARBA" id="ARBA00022729"/>
    </source>
</evidence>
<evidence type="ECO:0000313" key="10">
    <source>
        <dbReference type="Proteomes" id="UP000502508"/>
    </source>
</evidence>
<organism evidence="9 10">
    <name type="scientific">Phytohabitans flavus</name>
    <dbReference type="NCBI Taxonomy" id="1076124"/>
    <lineage>
        <taxon>Bacteria</taxon>
        <taxon>Bacillati</taxon>
        <taxon>Actinomycetota</taxon>
        <taxon>Actinomycetes</taxon>
        <taxon>Micromonosporales</taxon>
        <taxon>Micromonosporaceae</taxon>
    </lineage>
</organism>
<dbReference type="PANTHER" id="PTHR30620:SF16">
    <property type="entry name" value="LYSOSOMAL BETA GLUCOSIDASE"/>
    <property type="match status" value="1"/>
</dbReference>
<dbReference type="GO" id="GO:0009251">
    <property type="term" value="P:glucan catabolic process"/>
    <property type="evidence" value="ECO:0007669"/>
    <property type="project" value="TreeGrafter"/>
</dbReference>
<name>A0A6F8XMA9_9ACTN</name>
<dbReference type="KEGG" id="pfla:Pflav_013530"/>
<dbReference type="Pfam" id="PF01915">
    <property type="entry name" value="Glyco_hydro_3_C"/>
    <property type="match status" value="1"/>
</dbReference>
<evidence type="ECO:0000259" key="7">
    <source>
        <dbReference type="Pfam" id="PF00933"/>
    </source>
</evidence>
<evidence type="ECO:0000256" key="1">
    <source>
        <dbReference type="ARBA" id="ARBA00000448"/>
    </source>
</evidence>
<dbReference type="EC" id="3.2.1.21" evidence="3"/>
<keyword evidence="6" id="KW-0326">Glycosidase</keyword>
<dbReference type="Gene3D" id="3.40.50.1700">
    <property type="entry name" value="Glycoside hydrolase family 3 C-terminal domain"/>
    <property type="match status" value="1"/>
</dbReference>
<dbReference type="PANTHER" id="PTHR30620">
    <property type="entry name" value="PERIPLASMIC BETA-GLUCOSIDASE-RELATED"/>
    <property type="match status" value="1"/>
</dbReference>